<sequence>MAYDAETGFGFTTPLGQLNDRDRGSAVDALRRDFVLPPVGDGAEFAVDLPDGEYTVTTWSGDHIASSRTTYTIEGVAYGDQGAGSAVINERVFDPVVVEDGQMTILVGGSSPRLNGITIQSALPAPTGLVATEVTTDPPSVTLAWDASEQLAGYRVDRAVPGGEPQTVSEQEGTGFTDTDVVLAGRYEYTVTGLDADGRVGRTSEPLEVAVVEDGVEAPPAPSGLAVGEVERDRLSFTWQPVDGAIAYDVQRATRADGPFSTVERVTDASFTDTDVLTTVEYHYRVAAISAGGSSEYSEVLTTPAVTTLVREAEYLDRSPVAVATDDGVYVGWRQLGTDPDSVAFNVYRDGVRINDAPLTGSTNLLDEDGAVDSTYRVTVVGEGTEADATEAFEVWADGHLDIPLNKPEGGVTPSGEEYTYSAGDASVGDLDGDGQYEVVLLWNPSNAQDNSRAGYTGNVYVDAYTLGGEQLWRIDLGRNIRAGAHYTQLMVYDLDGDGKAEVTMKTADATVDGAGTVIGDAEADHRNSGGYVLSGPEYLTLFEGETGVALDTVDYVPPRGNVGSWGDTYGNRVDRFLAGVAYLDGESPSVIFSRGYYTRTVIAAWDVVDDELVERWVFDSDVAGNQYAGQGNHQLSVADADGDQKDEIIFGALTIDDDGTVLNNAGLGHGDAMHVGDLIPSRPGLEVFQVYECMSCSGNRAGAMRDLATGEIIWDLPGNRDTGRGASGDIDPRYEGAESWAIGGDYAWNSTVGHMVAADGTLIGEKIPAANFLTWWDGDLLREITDHDFDDGPRTGEPTIATWDWENEEAVEILRPEGVLSNNDTKGTPALQADLFGDWREELVYRTEDSSALRVFTTTDVTEHRIRTLMHDSQYRLAVAWQNVAYNQPPHPSFFLGEGMAAPAAPSIRTVGEHAGPQVPDAAPGQVALSDDNGHDTGLRDGDFTVTANLWWGQNGTVFRLYEDGELIHSELLEDDTPSAQRIAVPVTGKANGTYVYTAELVNAAGTSTSREHTVRVTDADPARGTLSHDNWDRDGDYTVTMNMWWGTNATAYRLFEDGELIDSQDLVAATPGAQQARTEITGRAPGQYTYLAELENAAGVTETREITVRVN</sequence>
<dbReference type="InterPro" id="IPR049366">
    <property type="entry name" value="RGL11_C"/>
</dbReference>
<evidence type="ECO:0000256" key="2">
    <source>
        <dbReference type="ARBA" id="ARBA00023326"/>
    </source>
</evidence>
<dbReference type="SUPFAM" id="SSF49785">
    <property type="entry name" value="Galactose-binding domain-like"/>
    <property type="match status" value="1"/>
</dbReference>
<gene>
    <name evidence="4" type="ORF">J4G33_12485</name>
</gene>
<dbReference type="InterPro" id="IPR014756">
    <property type="entry name" value="Ig_E-set"/>
</dbReference>
<evidence type="ECO:0000256" key="1">
    <source>
        <dbReference type="ARBA" id="ARBA00023295"/>
    </source>
</evidence>
<evidence type="ECO:0000313" key="4">
    <source>
        <dbReference type="EMBL" id="MBO1752622.1"/>
    </source>
</evidence>
<accession>A0A939LQ36</accession>
<dbReference type="CDD" id="cd10318">
    <property type="entry name" value="RGL11"/>
    <property type="match status" value="1"/>
</dbReference>
<dbReference type="InterPro" id="IPR036116">
    <property type="entry name" value="FN3_sf"/>
</dbReference>
<feature type="domain" description="Fibronectin type-III" evidence="3">
    <location>
        <begin position="221"/>
        <end position="311"/>
    </location>
</feature>
<keyword evidence="2" id="KW-0119">Carbohydrate metabolism</keyword>
<dbReference type="PROSITE" id="PS50853">
    <property type="entry name" value="FN3"/>
    <property type="match status" value="2"/>
</dbReference>
<dbReference type="InterPro" id="IPR034641">
    <property type="entry name" value="RGL11"/>
</dbReference>
<dbReference type="InterPro" id="IPR013783">
    <property type="entry name" value="Ig-like_fold"/>
</dbReference>
<dbReference type="PANTHER" id="PTHR43118:SF1">
    <property type="entry name" value="RHAMNOGALACTURONAN LYASE (EUROFUNG)"/>
    <property type="match status" value="1"/>
</dbReference>
<protein>
    <recommendedName>
        <fullName evidence="3">Fibronectin type-III domain-containing protein</fullName>
    </recommendedName>
</protein>
<dbReference type="Proteomes" id="UP000664209">
    <property type="component" value="Unassembled WGS sequence"/>
</dbReference>
<dbReference type="EMBL" id="JAGEMK010000006">
    <property type="protein sequence ID" value="MBO1752622.1"/>
    <property type="molecule type" value="Genomic_DNA"/>
</dbReference>
<dbReference type="Gene3D" id="2.60.120.430">
    <property type="entry name" value="Galactose-binding lectin"/>
    <property type="match status" value="1"/>
</dbReference>
<dbReference type="CDD" id="cd00063">
    <property type="entry name" value="FN3"/>
    <property type="match status" value="1"/>
</dbReference>
<dbReference type="Pfam" id="PF21348">
    <property type="entry name" value="RGL11_C"/>
    <property type="match status" value="1"/>
</dbReference>
<dbReference type="Pfam" id="PF18370">
    <property type="entry name" value="RGI_lyase"/>
    <property type="match status" value="1"/>
</dbReference>
<keyword evidence="5" id="KW-1185">Reference proteome</keyword>
<dbReference type="Gene3D" id="2.60.40.10">
    <property type="entry name" value="Immunoglobulins"/>
    <property type="match status" value="5"/>
</dbReference>
<evidence type="ECO:0000313" key="5">
    <source>
        <dbReference type="Proteomes" id="UP000664209"/>
    </source>
</evidence>
<keyword evidence="1" id="KW-0378">Hydrolase</keyword>
<organism evidence="4 5">
    <name type="scientific">Actinotalea soli</name>
    <dbReference type="NCBI Taxonomy" id="2819234"/>
    <lineage>
        <taxon>Bacteria</taxon>
        <taxon>Bacillati</taxon>
        <taxon>Actinomycetota</taxon>
        <taxon>Actinomycetes</taxon>
        <taxon>Micrococcales</taxon>
        <taxon>Cellulomonadaceae</taxon>
        <taxon>Actinotalea</taxon>
    </lineage>
</organism>
<dbReference type="SUPFAM" id="SSF81296">
    <property type="entry name" value="E set domains"/>
    <property type="match status" value="2"/>
</dbReference>
<dbReference type="InterPro" id="IPR003961">
    <property type="entry name" value="FN3_dom"/>
</dbReference>
<dbReference type="Pfam" id="PF00041">
    <property type="entry name" value="fn3"/>
    <property type="match status" value="1"/>
</dbReference>
<comment type="caution">
    <text evidence="4">The sequence shown here is derived from an EMBL/GenBank/DDBJ whole genome shotgun (WGS) entry which is preliminary data.</text>
</comment>
<keyword evidence="2" id="KW-0624">Polysaccharide degradation</keyword>
<dbReference type="SUPFAM" id="SSF49265">
    <property type="entry name" value="Fibronectin type III"/>
    <property type="match status" value="1"/>
</dbReference>
<dbReference type="InterPro" id="IPR028994">
    <property type="entry name" value="Integrin_alpha_N"/>
</dbReference>
<dbReference type="InterPro" id="IPR041624">
    <property type="entry name" value="RGI_lyase"/>
</dbReference>
<proteinExistence type="predicted"/>
<feature type="domain" description="Fibronectin type-III" evidence="3">
    <location>
        <begin position="125"/>
        <end position="214"/>
    </location>
</feature>
<dbReference type="InterPro" id="IPR008979">
    <property type="entry name" value="Galactose-bd-like_sf"/>
</dbReference>
<evidence type="ECO:0000259" key="3">
    <source>
        <dbReference type="PROSITE" id="PS50853"/>
    </source>
</evidence>
<name>A0A939LQ36_9CELL</name>
<dbReference type="SUPFAM" id="SSF69318">
    <property type="entry name" value="Integrin alpha N-terminal domain"/>
    <property type="match status" value="1"/>
</dbReference>
<dbReference type="AlphaFoldDB" id="A0A939LQ36"/>
<dbReference type="SMART" id="SM00060">
    <property type="entry name" value="FN3"/>
    <property type="match status" value="2"/>
</dbReference>
<reference evidence="4" key="1">
    <citation type="submission" date="2021-03" db="EMBL/GenBank/DDBJ databases">
        <title>Actinotalea soli sp. nov., isolated from soil.</title>
        <authorList>
            <person name="Ping W."/>
            <person name="Zhang J."/>
        </authorList>
    </citation>
    <scope>NUCLEOTIDE SEQUENCE</scope>
    <source>
        <strain evidence="4">BY-33</strain>
    </source>
</reference>
<keyword evidence="1" id="KW-0326">Glycosidase</keyword>
<dbReference type="GO" id="GO:0000272">
    <property type="term" value="P:polysaccharide catabolic process"/>
    <property type="evidence" value="ECO:0007669"/>
    <property type="project" value="UniProtKB-KW"/>
</dbReference>
<dbReference type="GO" id="GO:0016798">
    <property type="term" value="F:hydrolase activity, acting on glycosyl bonds"/>
    <property type="evidence" value="ECO:0007669"/>
    <property type="project" value="UniProtKB-KW"/>
</dbReference>
<dbReference type="PANTHER" id="PTHR43118">
    <property type="entry name" value="RHAMNOGALACTURONAN LYASE (EUROFUNG)"/>
    <property type="match status" value="1"/>
</dbReference>